<proteinExistence type="predicted"/>
<evidence type="ECO:0000313" key="2">
    <source>
        <dbReference type="Proteomes" id="UP001597040"/>
    </source>
</evidence>
<dbReference type="EMBL" id="JBHTKJ010000001">
    <property type="protein sequence ID" value="MFD1036950.1"/>
    <property type="molecule type" value="Genomic_DNA"/>
</dbReference>
<keyword evidence="2" id="KW-1185">Reference proteome</keyword>
<reference evidence="2" key="1">
    <citation type="journal article" date="2019" name="Int. J. Syst. Evol. Microbiol.">
        <title>The Global Catalogue of Microorganisms (GCM) 10K type strain sequencing project: providing services to taxonomists for standard genome sequencing and annotation.</title>
        <authorList>
            <consortium name="The Broad Institute Genomics Platform"/>
            <consortium name="The Broad Institute Genome Sequencing Center for Infectious Disease"/>
            <person name="Wu L."/>
            <person name="Ma J."/>
        </authorList>
    </citation>
    <scope>NUCLEOTIDE SEQUENCE [LARGE SCALE GENOMIC DNA]</scope>
    <source>
        <strain evidence="2">CCUG 56754</strain>
    </source>
</reference>
<gene>
    <name evidence="1" type="ORF">ACFQ3N_00720</name>
</gene>
<name>A0ABW3LGA1_9BACI</name>
<organism evidence="1 2">
    <name type="scientific">Virgibacillus byunsanensis</name>
    <dbReference type="NCBI Taxonomy" id="570945"/>
    <lineage>
        <taxon>Bacteria</taxon>
        <taxon>Bacillati</taxon>
        <taxon>Bacillota</taxon>
        <taxon>Bacilli</taxon>
        <taxon>Bacillales</taxon>
        <taxon>Bacillaceae</taxon>
        <taxon>Virgibacillus</taxon>
    </lineage>
</organism>
<comment type="caution">
    <text evidence="1">The sequence shown here is derived from an EMBL/GenBank/DDBJ whole genome shotgun (WGS) entry which is preliminary data.</text>
</comment>
<evidence type="ECO:0008006" key="3">
    <source>
        <dbReference type="Google" id="ProtNLM"/>
    </source>
</evidence>
<dbReference type="InterPro" id="IPR025062">
    <property type="entry name" value="DUF4003"/>
</dbReference>
<accession>A0ABW3LGA1</accession>
<evidence type="ECO:0000313" key="1">
    <source>
        <dbReference type="EMBL" id="MFD1036950.1"/>
    </source>
</evidence>
<sequence length="58" mass="7065">MDSTSVKNYRNIYETLKQELKWKITDKRIWMTIASTYEMSKKEFNMDHFLPLATLLVY</sequence>
<dbReference type="RefSeq" id="WP_390358591.1">
    <property type="nucleotide sequence ID" value="NZ_JBHTKJ010000001.1"/>
</dbReference>
<dbReference type="Proteomes" id="UP001597040">
    <property type="component" value="Unassembled WGS sequence"/>
</dbReference>
<dbReference type="Pfam" id="PF13170">
    <property type="entry name" value="DUF4003"/>
    <property type="match status" value="1"/>
</dbReference>
<protein>
    <recommendedName>
        <fullName evidence="3">MADF domain-containing protein</fullName>
    </recommendedName>
</protein>